<dbReference type="PANTHER" id="PTHR11414">
    <property type="entry name" value="CYSTATIN FAMILY MEMBER"/>
    <property type="match status" value="1"/>
</dbReference>
<comment type="caution">
    <text evidence="5">The sequence shown here is derived from an EMBL/GenBank/DDBJ whole genome shotgun (WGS) entry which is preliminary data.</text>
</comment>
<evidence type="ECO:0000256" key="3">
    <source>
        <dbReference type="ARBA" id="ARBA00022704"/>
    </source>
</evidence>
<dbReference type="Proteomes" id="UP001469553">
    <property type="component" value="Unassembled WGS sequence"/>
</dbReference>
<evidence type="ECO:0000256" key="1">
    <source>
        <dbReference type="ARBA" id="ARBA00009403"/>
    </source>
</evidence>
<keyword evidence="3" id="KW-0789">Thiol protease inhibitor</keyword>
<dbReference type="Gene3D" id="3.10.450.10">
    <property type="match status" value="1"/>
</dbReference>
<dbReference type="PANTHER" id="PTHR11414:SF21">
    <property type="entry name" value="CYSTATIN 14A, TANDEM DUPLICATE 1-RELATED"/>
    <property type="match status" value="1"/>
</dbReference>
<accession>A0ABV0Z4S3</accession>
<evidence type="ECO:0000313" key="5">
    <source>
        <dbReference type="EMBL" id="MEQ2300966.1"/>
    </source>
</evidence>
<feature type="compositionally biased region" description="Polar residues" evidence="4">
    <location>
        <begin position="7"/>
        <end position="22"/>
    </location>
</feature>
<dbReference type="InterPro" id="IPR001713">
    <property type="entry name" value="Prot_inh_stefin"/>
</dbReference>
<evidence type="ECO:0000256" key="2">
    <source>
        <dbReference type="ARBA" id="ARBA00022690"/>
    </source>
</evidence>
<sequence length="107" mass="12204">MAHSLGGWSQTLPATAETQEVSSKVKQQVEEKTKKSYEEFCATEYRDNPSILPWPILIKVDVGGSEYLHLLVDLMYVGLRFPLMTMLKGVEEHHKKDDPLEPFMPNV</sequence>
<protein>
    <submittedName>
        <fullName evidence="5">Uncharacterized protein</fullName>
    </submittedName>
</protein>
<evidence type="ECO:0000313" key="6">
    <source>
        <dbReference type="Proteomes" id="UP001469553"/>
    </source>
</evidence>
<reference evidence="5 6" key="1">
    <citation type="submission" date="2021-06" db="EMBL/GenBank/DDBJ databases">
        <authorList>
            <person name="Palmer J.M."/>
        </authorList>
    </citation>
    <scope>NUCLEOTIDE SEQUENCE [LARGE SCALE GENOMIC DNA]</scope>
    <source>
        <strain evidence="5 6">AS_MEX2019</strain>
        <tissue evidence="5">Muscle</tissue>
    </source>
</reference>
<name>A0ABV0Z4S3_9TELE</name>
<dbReference type="PRINTS" id="PR00295">
    <property type="entry name" value="STEFINA"/>
</dbReference>
<gene>
    <name evidence="5" type="ORF">AMECASPLE_031171</name>
</gene>
<dbReference type="EMBL" id="JAHRIP010050856">
    <property type="protein sequence ID" value="MEQ2300966.1"/>
    <property type="molecule type" value="Genomic_DNA"/>
</dbReference>
<feature type="region of interest" description="Disordered" evidence="4">
    <location>
        <begin position="1"/>
        <end position="33"/>
    </location>
</feature>
<keyword evidence="2" id="KW-0646">Protease inhibitor</keyword>
<organism evidence="5 6">
    <name type="scientific">Ameca splendens</name>
    <dbReference type="NCBI Taxonomy" id="208324"/>
    <lineage>
        <taxon>Eukaryota</taxon>
        <taxon>Metazoa</taxon>
        <taxon>Chordata</taxon>
        <taxon>Craniata</taxon>
        <taxon>Vertebrata</taxon>
        <taxon>Euteleostomi</taxon>
        <taxon>Actinopterygii</taxon>
        <taxon>Neopterygii</taxon>
        <taxon>Teleostei</taxon>
        <taxon>Neoteleostei</taxon>
        <taxon>Acanthomorphata</taxon>
        <taxon>Ovalentaria</taxon>
        <taxon>Atherinomorphae</taxon>
        <taxon>Cyprinodontiformes</taxon>
        <taxon>Goodeidae</taxon>
        <taxon>Ameca</taxon>
    </lineage>
</organism>
<keyword evidence="6" id="KW-1185">Reference proteome</keyword>
<proteinExistence type="inferred from homology"/>
<comment type="similarity">
    <text evidence="1">Belongs to the cystatin family.</text>
</comment>
<evidence type="ECO:0000256" key="4">
    <source>
        <dbReference type="SAM" id="MobiDB-lite"/>
    </source>
</evidence>